<reference evidence="4" key="1">
    <citation type="submission" date="2021-03" db="EMBL/GenBank/DDBJ databases">
        <authorList>
            <person name="Bekaert M."/>
        </authorList>
    </citation>
    <scope>NUCLEOTIDE SEQUENCE</scope>
</reference>
<name>A0A8S3VQA1_MYTED</name>
<protein>
    <submittedName>
        <fullName evidence="4">EXOC6</fullName>
    </submittedName>
</protein>
<dbReference type="GO" id="GO:0006886">
    <property type="term" value="P:intracellular protein transport"/>
    <property type="evidence" value="ECO:0007669"/>
    <property type="project" value="InterPro"/>
</dbReference>
<keyword evidence="2" id="KW-0472">Membrane</keyword>
<dbReference type="GO" id="GO:0016020">
    <property type="term" value="C:membrane"/>
    <property type="evidence" value="ECO:0007669"/>
    <property type="project" value="TreeGrafter"/>
</dbReference>
<dbReference type="GO" id="GO:0090522">
    <property type="term" value="P:vesicle tethering involved in exocytosis"/>
    <property type="evidence" value="ECO:0007669"/>
    <property type="project" value="InterPro"/>
</dbReference>
<keyword evidence="5" id="KW-1185">Reference proteome</keyword>
<dbReference type="InterPro" id="IPR048359">
    <property type="entry name" value="EXOC6_Sec15_N"/>
</dbReference>
<feature type="compositionally biased region" description="Low complexity" evidence="1">
    <location>
        <begin position="305"/>
        <end position="317"/>
    </location>
</feature>
<feature type="domain" description="Exocyst complex component EXOC6/Sec15 N-terminal" evidence="3">
    <location>
        <begin position="68"/>
        <end position="169"/>
    </location>
</feature>
<accession>A0A8S3VQA1</accession>
<dbReference type="EMBL" id="CAJPWZ010003297">
    <property type="protein sequence ID" value="CAG2256253.1"/>
    <property type="molecule type" value="Genomic_DNA"/>
</dbReference>
<sequence>MAEATPKKPPDWKHITEPIHDAESLKQESINANHDHLITEIETSDGPLGTTLRAVYEGKELSKFRIRLDDKIRNHDREIERMCNFHYQGFIDSIRELLTVRQDAAKLKDEVQQVDQHLQESCVPLMTKGEELVKCRRIQGNIATAVESLNLCLPVLEMYRKLQEQMTSRRCDGVVGCILQIISSKTNITDAGTSNKDWLIYTLCIAAVFIVTILSHLIRSYRKQKTSKVTQVNEAVVLEQVTESPFNSIYDEIDEDMLTDDKIYFVPQDNPSVNSDTGHDDTSYLDACFAIEDDEHQKLEDKTSNTESNSTSSSNSEVAAKNDLEYLNPYNSLRDNRKGDTHGYEVAVAVHSARESSSESDEETTNHKYSHVYQPLTKVEGMLINDST</sequence>
<evidence type="ECO:0000313" key="4">
    <source>
        <dbReference type="EMBL" id="CAG2256253.1"/>
    </source>
</evidence>
<dbReference type="InterPro" id="IPR007225">
    <property type="entry name" value="EXOC6/Sec15"/>
</dbReference>
<feature type="transmembrane region" description="Helical" evidence="2">
    <location>
        <begin position="198"/>
        <end position="218"/>
    </location>
</feature>
<gene>
    <name evidence="4" type="ORF">MEDL_67597</name>
</gene>
<evidence type="ECO:0000259" key="3">
    <source>
        <dbReference type="Pfam" id="PF20651"/>
    </source>
</evidence>
<feature type="region of interest" description="Disordered" evidence="1">
    <location>
        <begin position="298"/>
        <end position="323"/>
    </location>
</feature>
<proteinExistence type="predicted"/>
<dbReference type="Pfam" id="PF20651">
    <property type="entry name" value="EXOC6_Sec15_N"/>
    <property type="match status" value="1"/>
</dbReference>
<organism evidence="4 5">
    <name type="scientific">Mytilus edulis</name>
    <name type="common">Blue mussel</name>
    <dbReference type="NCBI Taxonomy" id="6550"/>
    <lineage>
        <taxon>Eukaryota</taxon>
        <taxon>Metazoa</taxon>
        <taxon>Spiralia</taxon>
        <taxon>Lophotrochozoa</taxon>
        <taxon>Mollusca</taxon>
        <taxon>Bivalvia</taxon>
        <taxon>Autobranchia</taxon>
        <taxon>Pteriomorphia</taxon>
        <taxon>Mytilida</taxon>
        <taxon>Mytiloidea</taxon>
        <taxon>Mytilidae</taxon>
        <taxon>Mytilinae</taxon>
        <taxon>Mytilus</taxon>
    </lineage>
</organism>
<dbReference type="OrthoDB" id="10267033at2759"/>
<evidence type="ECO:0000256" key="1">
    <source>
        <dbReference type="SAM" id="MobiDB-lite"/>
    </source>
</evidence>
<keyword evidence="2" id="KW-0812">Transmembrane</keyword>
<evidence type="ECO:0000256" key="2">
    <source>
        <dbReference type="SAM" id="Phobius"/>
    </source>
</evidence>
<dbReference type="GO" id="GO:0006893">
    <property type="term" value="P:Golgi to plasma membrane transport"/>
    <property type="evidence" value="ECO:0007669"/>
    <property type="project" value="TreeGrafter"/>
</dbReference>
<dbReference type="GO" id="GO:0000145">
    <property type="term" value="C:exocyst"/>
    <property type="evidence" value="ECO:0007669"/>
    <property type="project" value="TreeGrafter"/>
</dbReference>
<dbReference type="PANTHER" id="PTHR12702">
    <property type="entry name" value="SEC15"/>
    <property type="match status" value="1"/>
</dbReference>
<comment type="caution">
    <text evidence="4">The sequence shown here is derived from an EMBL/GenBank/DDBJ whole genome shotgun (WGS) entry which is preliminary data.</text>
</comment>
<dbReference type="AlphaFoldDB" id="A0A8S3VQA1"/>
<evidence type="ECO:0000313" key="5">
    <source>
        <dbReference type="Proteomes" id="UP000683360"/>
    </source>
</evidence>
<keyword evidence="2" id="KW-1133">Transmembrane helix</keyword>
<dbReference type="PANTHER" id="PTHR12702:SF0">
    <property type="entry name" value="EXOCYST COMPLEX COMPONENT 6"/>
    <property type="match status" value="1"/>
</dbReference>
<dbReference type="Proteomes" id="UP000683360">
    <property type="component" value="Unassembled WGS sequence"/>
</dbReference>